<dbReference type="PANTHER" id="PTHR34986:SF4">
    <property type="entry name" value="EVOLVED BETA-GALACTOSIDASE SUBUNIT BETA-RELATED"/>
    <property type="match status" value="1"/>
</dbReference>
<protein>
    <submittedName>
        <fullName evidence="1">YhcH/YjgK/YiaL family protein</fullName>
    </submittedName>
</protein>
<dbReference type="Proteomes" id="UP000199588">
    <property type="component" value="Unassembled WGS sequence"/>
</dbReference>
<dbReference type="InterPro" id="IPR037012">
    <property type="entry name" value="NanQ/TabA/YiaL_sf"/>
</dbReference>
<evidence type="ECO:0000313" key="2">
    <source>
        <dbReference type="Proteomes" id="UP000199588"/>
    </source>
</evidence>
<dbReference type="Pfam" id="PF04074">
    <property type="entry name" value="DUF386"/>
    <property type="match status" value="1"/>
</dbReference>
<organism evidence="1 2">
    <name type="scientific">Basfia succiniciproducens</name>
    <dbReference type="NCBI Taxonomy" id="653940"/>
    <lineage>
        <taxon>Bacteria</taxon>
        <taxon>Pseudomonadati</taxon>
        <taxon>Pseudomonadota</taxon>
        <taxon>Gammaproteobacteria</taxon>
        <taxon>Pasteurellales</taxon>
        <taxon>Pasteurellaceae</taxon>
        <taxon>Basfia</taxon>
    </lineage>
</organism>
<comment type="caution">
    <text evidence="1">The sequence shown here is derived from an EMBL/GenBank/DDBJ whole genome shotgun (WGS) entry which is preliminary data.</text>
</comment>
<sequence length="154" mass="17248">MIAGNMKILDLATLPKSLYDILSHPEFTLEKLQALPDGKYQPEGAKWFCNIGDSQTSPAETRHTEFHENYLDIQLILKGEEIINYSLTNAIGQSAVEKKPDLYILDKPVLTNSILLCSGDFAIFYPGEPHQALCMVKEPATVRKAVFKVPKEII</sequence>
<dbReference type="NCBIfam" id="TIGR00022">
    <property type="entry name" value="YhcH/YjgK/YiaL family protein"/>
    <property type="match status" value="1"/>
</dbReference>
<dbReference type="InterPro" id="IPR004375">
    <property type="entry name" value="NanQ/TabA/YiaL"/>
</dbReference>
<dbReference type="PANTHER" id="PTHR34986">
    <property type="entry name" value="EVOLVED BETA-GALACTOSIDASE SUBUNIT BETA"/>
    <property type="match status" value="1"/>
</dbReference>
<dbReference type="RefSeq" id="WP_090655378.1">
    <property type="nucleotide sequence ID" value="NZ_CP015031.1"/>
</dbReference>
<dbReference type="EMBL" id="FMUQ01000009">
    <property type="protein sequence ID" value="SCY05221.1"/>
    <property type="molecule type" value="Genomic_DNA"/>
</dbReference>
<reference evidence="1 2" key="1">
    <citation type="submission" date="2016-10" db="EMBL/GenBank/DDBJ databases">
        <authorList>
            <person name="Varghese N."/>
            <person name="Submissions S."/>
        </authorList>
    </citation>
    <scope>NUCLEOTIDE SEQUENCE [LARGE SCALE GENOMIC DNA]</scope>
    <source>
        <strain evidence="1 2">DSM 22022</strain>
    </source>
</reference>
<evidence type="ECO:0000313" key="1">
    <source>
        <dbReference type="EMBL" id="SCY05221.1"/>
    </source>
</evidence>
<name>A0A1G5CSH0_9PAST</name>
<accession>A0A1G5CSH0</accession>
<keyword evidence="2" id="KW-1185">Reference proteome</keyword>
<dbReference type="Gene3D" id="2.60.120.370">
    <property type="entry name" value="YhcH/YjgK/YiaL"/>
    <property type="match status" value="1"/>
</dbReference>
<dbReference type="SUPFAM" id="SSF51197">
    <property type="entry name" value="Clavaminate synthase-like"/>
    <property type="match status" value="1"/>
</dbReference>
<proteinExistence type="predicted"/>
<gene>
    <name evidence="1" type="ORF">SAMN02910354_01308</name>
</gene>